<evidence type="ECO:0000256" key="3">
    <source>
        <dbReference type="ARBA" id="ARBA00022729"/>
    </source>
</evidence>
<evidence type="ECO:0000313" key="6">
    <source>
        <dbReference type="EMBL" id="OBX37168.1"/>
    </source>
</evidence>
<dbReference type="EMBL" id="MAJD01000001">
    <property type="protein sequence ID" value="OBX37168.1"/>
    <property type="molecule type" value="Genomic_DNA"/>
</dbReference>
<gene>
    <name evidence="6" type="primary">mipA_2</name>
    <name evidence="6" type="ORF">A8U91_01524</name>
</gene>
<dbReference type="GO" id="GO:0009279">
    <property type="term" value="C:cell outer membrane"/>
    <property type="evidence" value="ECO:0007669"/>
    <property type="project" value="UniProtKB-SubCell"/>
</dbReference>
<evidence type="ECO:0000256" key="2">
    <source>
        <dbReference type="ARBA" id="ARBA00005722"/>
    </source>
</evidence>
<reference evidence="6 7" key="1">
    <citation type="submission" date="2016-06" db="EMBL/GenBank/DDBJ databases">
        <title>Genome sequence of halotolerant plant growth promoting strain of Halomonas elongata HEK1 isolated from salterns of Rann of Kutch, Gujarat, India.</title>
        <authorList>
            <person name="Gaba S."/>
            <person name="Singh R.N."/>
            <person name="Abrol S."/>
            <person name="Kaushik R."/>
            <person name="Saxena A.K."/>
        </authorList>
    </citation>
    <scope>NUCLEOTIDE SEQUENCE [LARGE SCALE GENOMIC DNA]</scope>
    <source>
        <strain evidence="6 7">HEK1</strain>
    </source>
</reference>
<evidence type="ECO:0000256" key="4">
    <source>
        <dbReference type="ARBA" id="ARBA00023136"/>
    </source>
</evidence>
<evidence type="ECO:0000256" key="5">
    <source>
        <dbReference type="ARBA" id="ARBA00023237"/>
    </source>
</evidence>
<organism evidence="6 7">
    <name type="scientific">Halomonas elongata</name>
    <dbReference type="NCBI Taxonomy" id="2746"/>
    <lineage>
        <taxon>Bacteria</taxon>
        <taxon>Pseudomonadati</taxon>
        <taxon>Pseudomonadota</taxon>
        <taxon>Gammaproteobacteria</taxon>
        <taxon>Oceanospirillales</taxon>
        <taxon>Halomonadaceae</taxon>
        <taxon>Halomonas</taxon>
    </lineage>
</organism>
<keyword evidence="3" id="KW-0732">Signal</keyword>
<name>A0A1B8P4K5_HALEL</name>
<dbReference type="Proteomes" id="UP000092504">
    <property type="component" value="Unassembled WGS sequence"/>
</dbReference>
<dbReference type="PANTHER" id="PTHR38776:SF1">
    <property type="entry name" value="MLTA-INTERACTING PROTEIN-RELATED"/>
    <property type="match status" value="1"/>
</dbReference>
<keyword evidence="4" id="KW-0472">Membrane</keyword>
<evidence type="ECO:0000256" key="1">
    <source>
        <dbReference type="ARBA" id="ARBA00004442"/>
    </source>
</evidence>
<dbReference type="InterPro" id="IPR010583">
    <property type="entry name" value="MipA"/>
</dbReference>
<dbReference type="AlphaFoldDB" id="A0A1B8P4K5"/>
<keyword evidence="5" id="KW-0998">Cell outer membrane</keyword>
<comment type="caution">
    <text evidence="6">The sequence shown here is derived from an EMBL/GenBank/DDBJ whole genome shotgun (WGS) entry which is preliminary data.</text>
</comment>
<comment type="similarity">
    <text evidence="2">Belongs to the MipA/OmpV family.</text>
</comment>
<dbReference type="PATRIC" id="fig|2746.7.peg.1567"/>
<protein>
    <submittedName>
        <fullName evidence="6">MltA-interacting protein</fullName>
    </submittedName>
</protein>
<evidence type="ECO:0000313" key="7">
    <source>
        <dbReference type="Proteomes" id="UP000092504"/>
    </source>
</evidence>
<proteinExistence type="inferred from homology"/>
<sequence>MGATHVFNGTQVVMVDDQYTGWCGKDTYDIVCKGPERVPATWRAANRWSCNESRESGGMQAGYRYAVLAVTLPMLAVAMPSQAQDSGWQGSLGAGAIYAPDYLGSDDYETSAWPAVNLTYGDSMYINMRDGVGWNVIHRNGWRVSPFLGYTFGRDNDDDLHHLDKVDGGVTAGLRTEYTAGHWQYSAAVETPLSGDVDGYHATAKAHWRSRLTQRLAVSLGPNIAYGSNAWTEDMFGISARESRRSGLDAYSPNEGYFRIGANASASYYLTRTWSITGIVGVSRLTGDAKDSPIVEEIGDATQSYVGGFINYNF</sequence>
<dbReference type="Pfam" id="PF06629">
    <property type="entry name" value="MipA"/>
    <property type="match status" value="1"/>
</dbReference>
<comment type="subcellular location">
    <subcellularLocation>
        <location evidence="1">Cell outer membrane</location>
    </subcellularLocation>
</comment>
<dbReference type="PANTHER" id="PTHR38776">
    <property type="entry name" value="MLTA-INTERACTING PROTEIN-RELATED"/>
    <property type="match status" value="1"/>
</dbReference>
<accession>A0A1B8P4K5</accession>